<gene>
    <name evidence="1" type="ORF">AKJ41_02650</name>
</gene>
<organism evidence="1 2">
    <name type="scientific">candidate division MSBL1 archaeon SCGC-AAA259O05</name>
    <dbReference type="NCBI Taxonomy" id="1698271"/>
    <lineage>
        <taxon>Archaea</taxon>
        <taxon>Methanobacteriati</taxon>
        <taxon>Methanobacteriota</taxon>
        <taxon>candidate division MSBL1</taxon>
    </lineage>
</organism>
<comment type="caution">
    <text evidence="1">The sequence shown here is derived from an EMBL/GenBank/DDBJ whole genome shotgun (WGS) entry which is preliminary data.</text>
</comment>
<accession>A0A133V3V2</accession>
<reference evidence="1 2" key="1">
    <citation type="journal article" date="2016" name="Sci. Rep.">
        <title>Metabolic traits of an uncultured archaeal lineage -MSBL1- from brine pools of the Red Sea.</title>
        <authorList>
            <person name="Mwirichia R."/>
            <person name="Alam I."/>
            <person name="Rashid M."/>
            <person name="Vinu M."/>
            <person name="Ba-Alawi W."/>
            <person name="Anthony Kamau A."/>
            <person name="Kamanda Ngugi D."/>
            <person name="Goker M."/>
            <person name="Klenk H.P."/>
            <person name="Bajic V."/>
            <person name="Stingl U."/>
        </authorList>
    </citation>
    <scope>NUCLEOTIDE SEQUENCE [LARGE SCALE GENOMIC DNA]</scope>
    <source>
        <strain evidence="1">SCGC-AAA259O05</strain>
    </source>
</reference>
<sequence length="77" mass="9014">MPYYPREIDPVEIPIFEVTVEGEKDQISLSESSQLVNVLKGYVDLLRVYTSQKYREKIQRVSEEVFKELPFSAQLSM</sequence>
<proteinExistence type="predicted"/>
<dbReference type="EMBL" id="LHXV01000025">
    <property type="protein sequence ID" value="KXB01124.1"/>
    <property type="molecule type" value="Genomic_DNA"/>
</dbReference>
<evidence type="ECO:0000313" key="1">
    <source>
        <dbReference type="EMBL" id="KXB01124.1"/>
    </source>
</evidence>
<keyword evidence="2" id="KW-1185">Reference proteome</keyword>
<protein>
    <submittedName>
        <fullName evidence="1">Uncharacterized protein</fullName>
    </submittedName>
</protein>
<evidence type="ECO:0000313" key="2">
    <source>
        <dbReference type="Proteomes" id="UP000070344"/>
    </source>
</evidence>
<dbReference type="AlphaFoldDB" id="A0A133V3V2"/>
<dbReference type="Proteomes" id="UP000070344">
    <property type="component" value="Unassembled WGS sequence"/>
</dbReference>
<name>A0A133V3V2_9EURY</name>